<dbReference type="EMBL" id="CYZD01000002">
    <property type="protein sequence ID" value="CUN57631.1"/>
    <property type="molecule type" value="Genomic_DNA"/>
</dbReference>
<dbReference type="EC" id="4.1.2.-" evidence="6 7"/>
<feature type="active site" description="Proton donor/acceptor" evidence="4">
    <location>
        <position position="135"/>
    </location>
</feature>
<feature type="binding site" evidence="5">
    <location>
        <position position="208"/>
    </location>
    <ligand>
        <name>pyruvate</name>
        <dbReference type="ChEBI" id="CHEBI:15361"/>
    </ligand>
</feature>
<proteinExistence type="inferred from homology"/>
<comment type="similarity">
    <text evidence="3">Belongs to the DapA family.</text>
</comment>
<evidence type="ECO:0000313" key="9">
    <source>
        <dbReference type="Proteomes" id="UP000409147"/>
    </source>
</evidence>
<dbReference type="PRINTS" id="PR00146">
    <property type="entry name" value="DHPICSNTHASE"/>
</dbReference>
<evidence type="ECO:0000256" key="5">
    <source>
        <dbReference type="PIRSR" id="PIRSR001365-2"/>
    </source>
</evidence>
<dbReference type="PIRSF" id="PIRSF001365">
    <property type="entry name" value="DHDPS"/>
    <property type="match status" value="1"/>
</dbReference>
<dbReference type="CDD" id="cd00408">
    <property type="entry name" value="DHDPS-like"/>
    <property type="match status" value="1"/>
</dbReference>
<dbReference type="SUPFAM" id="SSF51569">
    <property type="entry name" value="Aldolase"/>
    <property type="match status" value="1"/>
</dbReference>
<dbReference type="PROSITE" id="PS00666">
    <property type="entry name" value="DHDPS_2"/>
    <property type="match status" value="1"/>
</dbReference>
<reference evidence="7 9" key="2">
    <citation type="submission" date="2019-07" db="EMBL/GenBank/DDBJ databases">
        <authorList>
            <person name="Hibberd C M."/>
            <person name="Gehrig L. J."/>
            <person name="Chang H.-W."/>
            <person name="Venkatesh S."/>
        </authorList>
    </citation>
    <scope>NUCLEOTIDE SEQUENCE [LARGE SCALE GENOMIC DNA]</scope>
    <source>
        <strain evidence="7">Ruminococcus_obeum_SSTS_Bg7063</strain>
    </source>
</reference>
<dbReference type="SMART" id="SM01130">
    <property type="entry name" value="DHDPS"/>
    <property type="match status" value="1"/>
</dbReference>
<dbReference type="InterPro" id="IPR013785">
    <property type="entry name" value="Aldolase_TIM"/>
</dbReference>
<dbReference type="GO" id="GO:0005829">
    <property type="term" value="C:cytosol"/>
    <property type="evidence" value="ECO:0007669"/>
    <property type="project" value="TreeGrafter"/>
</dbReference>
<feature type="active site" description="Schiff-base intermediate with substrate" evidence="4">
    <location>
        <position position="164"/>
    </location>
</feature>
<dbReference type="InterPro" id="IPR020625">
    <property type="entry name" value="Schiff_base-form_aldolases_AS"/>
</dbReference>
<evidence type="ECO:0000313" key="7">
    <source>
        <dbReference type="EMBL" id="VUX18843.1"/>
    </source>
</evidence>
<evidence type="ECO:0000313" key="8">
    <source>
        <dbReference type="Proteomes" id="UP000095409"/>
    </source>
</evidence>
<evidence type="ECO:0000256" key="1">
    <source>
        <dbReference type="ARBA" id="ARBA00023239"/>
    </source>
</evidence>
<organism evidence="6 8">
    <name type="scientific">Blautia obeum</name>
    <dbReference type="NCBI Taxonomy" id="40520"/>
    <lineage>
        <taxon>Bacteria</taxon>
        <taxon>Bacillati</taxon>
        <taxon>Bacillota</taxon>
        <taxon>Clostridia</taxon>
        <taxon>Lachnospirales</taxon>
        <taxon>Lachnospiraceae</taxon>
        <taxon>Blautia</taxon>
    </lineage>
</organism>
<evidence type="ECO:0000256" key="2">
    <source>
        <dbReference type="ARBA" id="ARBA00023270"/>
    </source>
</evidence>
<dbReference type="AlphaFoldDB" id="A0A173Y0E6"/>
<keyword evidence="9" id="KW-1185">Reference proteome</keyword>
<dbReference type="GO" id="GO:0016829">
    <property type="term" value="F:lyase activity"/>
    <property type="evidence" value="ECO:0007669"/>
    <property type="project" value="UniProtKB-KW"/>
</dbReference>
<dbReference type="PANTHER" id="PTHR12128:SF28">
    <property type="entry name" value="2-DEHYDRO-3-DEOXY-D-GLUCONATE ALDOLASE YAGE-RELATED"/>
    <property type="match status" value="1"/>
</dbReference>
<keyword evidence="2" id="KW-0704">Schiff base</keyword>
<evidence type="ECO:0000256" key="4">
    <source>
        <dbReference type="PIRSR" id="PIRSR001365-1"/>
    </source>
</evidence>
<accession>A0A173Y0E6</accession>
<dbReference type="EMBL" id="CABHNB010000043">
    <property type="protein sequence ID" value="VUX18843.1"/>
    <property type="molecule type" value="Genomic_DNA"/>
</dbReference>
<dbReference type="Pfam" id="PF00701">
    <property type="entry name" value="DHDPS"/>
    <property type="match status" value="1"/>
</dbReference>
<name>A0A173Y0E6_9FIRM</name>
<gene>
    <name evidence="6" type="primary">yagE</name>
    <name evidence="6" type="ORF">ERS852394_00497</name>
    <name evidence="7" type="ORF">ROSSTS7063_02886</name>
</gene>
<evidence type="ECO:0000256" key="3">
    <source>
        <dbReference type="PIRNR" id="PIRNR001365"/>
    </source>
</evidence>
<dbReference type="Proteomes" id="UP000409147">
    <property type="component" value="Unassembled WGS sequence"/>
</dbReference>
<keyword evidence="1 3" id="KW-0456">Lyase</keyword>
<dbReference type="PANTHER" id="PTHR12128">
    <property type="entry name" value="DIHYDRODIPICOLINATE SYNTHASE"/>
    <property type="match status" value="1"/>
</dbReference>
<evidence type="ECO:0000313" key="6">
    <source>
        <dbReference type="EMBL" id="CUN57631.1"/>
    </source>
</evidence>
<sequence length="298" mass="33281">MKRLCGVNPPVITIFDEHHKVDIEASKRQADFLISKGVDGLAYLGTSGEFSIMTVEEKKNFINEMIKYVNGRVNVIVGVGDTCLENTMDLLKFVEQAGADGVLLINPYFSVYSTDMVEAYFGYVASHTSLPIIIYNFPDLTGYCFNADIVARIVKANPNVVGIKDTIADFNHVLSMQKVKEINPDFSVFSAYENQAMGLLVCGVDGFINATANFAPEYTVNTYQSAKRGDFNEAAKWFNKMVEAMDIYAYSTPLFLACKQAMYYRVLHHDGQERLPALSLDATAKANVYNKMRDLELL</sequence>
<protein>
    <submittedName>
        <fullName evidence="6">Probable 2-keto-3-deoxy-galactonate aldolase YagE</fullName>
        <ecNumber evidence="6 7">4.1.2.-</ecNumber>
    </submittedName>
    <submittedName>
        <fullName evidence="7">Putative 2-keto-3-deoxy-galactonate aldolase YagE</fullName>
    </submittedName>
</protein>
<reference evidence="6 8" key="1">
    <citation type="submission" date="2015-09" db="EMBL/GenBank/DDBJ databases">
        <authorList>
            <consortium name="Pathogen Informatics"/>
        </authorList>
    </citation>
    <scope>NUCLEOTIDE SEQUENCE [LARGE SCALE GENOMIC DNA]</scope>
    <source>
        <strain evidence="6 8">2789STDY5608837</strain>
    </source>
</reference>
<dbReference type="Gene3D" id="3.20.20.70">
    <property type="entry name" value="Aldolase class I"/>
    <property type="match status" value="1"/>
</dbReference>
<dbReference type="Proteomes" id="UP000095409">
    <property type="component" value="Unassembled WGS sequence"/>
</dbReference>
<dbReference type="InterPro" id="IPR002220">
    <property type="entry name" value="DapA-like"/>
</dbReference>
<dbReference type="RefSeq" id="WP_055065586.1">
    <property type="nucleotide sequence ID" value="NZ_CABHNB010000043.1"/>
</dbReference>